<keyword evidence="2" id="KW-1185">Reference proteome</keyword>
<dbReference type="SUPFAM" id="SSF53756">
    <property type="entry name" value="UDP-Glycosyltransferase/glycogen phosphorylase"/>
    <property type="match status" value="1"/>
</dbReference>
<proteinExistence type="predicted"/>
<dbReference type="Pfam" id="PF13692">
    <property type="entry name" value="Glyco_trans_1_4"/>
    <property type="match status" value="1"/>
</dbReference>
<keyword evidence="1" id="KW-0808">Transferase</keyword>
<dbReference type="RefSeq" id="WP_224312619.1">
    <property type="nucleotide sequence ID" value="NZ_JAIRBM010000005.1"/>
</dbReference>
<dbReference type="Proteomes" id="UP000704176">
    <property type="component" value="Unassembled WGS sequence"/>
</dbReference>
<sequence>MRVYHATEDYLSPSDGLSVSTLNVQAPLKRLLHEIDLLVSVSEGVAHSYEAHGGYRGASIVLRNGCDFPFWRDSRASDYTPPADARPVALFQGALNSRLDYDLLLELVDSLPDWHFWFCGKTVDAPPGWNKLLARPNVRHFGSLAPAAIADLARQSSVGLIPFRQDALMRRSLPLKAYEYVACGLPVVTIPIDALGEEPHLFSFARNAREFADAMVLQATTRTDPARIEERLIAASQQSYDERFAQLKSELLARLELRRNGQSLPQGNLLVLYDDRSLHVRTIEEHLVAFRTYSRHHILFMPATGFIQGLDDAPDGIDLSLFDAVAIHYSIRLSIPDHLSKAVAASVSAYNGPKLLFIQDEYDATETARQWIERLGIDAVFTTVPDQFVDAIYPRSRFPNVEFLPTLTGYVPEDRTIDSYAKPIEERDLLIGYRGRRLPHHYGDLGQEKLNIGIEIRQLARKMGLNVDIEVDDTRRIYGNDWYRFLGSCRATLGTESGSNVFDFDGSLAKLSTEFADLPYADFSARYLSERDGKIRMNQISPKIFEAIRLRTALVLFEGEYSGVVEADRHYIPLKKDYSNFSEVVRKLEDVDYLRDLTDRAYDEIIRSGRYSYAAFVAGVDAYLDRRFDGRTKGALLLTPSLGIFANSGQAEDRGGADLSCLFMTNTVLKQRLTPDDYRHLVTNLTRLSDQYLDPNFVNMKPSLKSIILLTGLWLWTLLPKKFREYISGRVSQKVRELRAAGPSHRFVRLAVKWMPQRLRNMLRYHIR</sequence>
<dbReference type="GO" id="GO:0016757">
    <property type="term" value="F:glycosyltransferase activity"/>
    <property type="evidence" value="ECO:0007669"/>
    <property type="project" value="UniProtKB-KW"/>
</dbReference>
<evidence type="ECO:0000313" key="2">
    <source>
        <dbReference type="Proteomes" id="UP000704176"/>
    </source>
</evidence>
<accession>A0ABS7VMA1</accession>
<reference evidence="1 2" key="1">
    <citation type="submission" date="2021-09" db="EMBL/GenBank/DDBJ databases">
        <title>The complete genome sequence of a new microorganism.</title>
        <authorList>
            <person name="Zi Z."/>
        </authorList>
    </citation>
    <scope>NUCLEOTIDE SEQUENCE [LARGE SCALE GENOMIC DNA]</scope>
    <source>
        <strain evidence="1 2">WGZ8</strain>
    </source>
</reference>
<dbReference type="EC" id="2.4.-.-" evidence="1"/>
<keyword evidence="1" id="KW-0328">Glycosyltransferase</keyword>
<comment type="caution">
    <text evidence="1">The sequence shown here is derived from an EMBL/GenBank/DDBJ whole genome shotgun (WGS) entry which is preliminary data.</text>
</comment>
<organism evidence="1 2">
    <name type="scientific">Microvirga puerhi</name>
    <dbReference type="NCBI Taxonomy" id="2876078"/>
    <lineage>
        <taxon>Bacteria</taxon>
        <taxon>Pseudomonadati</taxon>
        <taxon>Pseudomonadota</taxon>
        <taxon>Alphaproteobacteria</taxon>
        <taxon>Hyphomicrobiales</taxon>
        <taxon>Methylobacteriaceae</taxon>
        <taxon>Microvirga</taxon>
    </lineage>
</organism>
<dbReference type="EMBL" id="JAIRBM010000005">
    <property type="protein sequence ID" value="MBZ6076291.1"/>
    <property type="molecule type" value="Genomic_DNA"/>
</dbReference>
<dbReference type="Gene3D" id="3.40.50.2000">
    <property type="entry name" value="Glycogen Phosphorylase B"/>
    <property type="match status" value="1"/>
</dbReference>
<protein>
    <submittedName>
        <fullName evidence="1">Glycosyltransferase</fullName>
        <ecNumber evidence="1">2.4.-.-</ecNumber>
    </submittedName>
</protein>
<name>A0ABS7VMA1_9HYPH</name>
<evidence type="ECO:0000313" key="1">
    <source>
        <dbReference type="EMBL" id="MBZ6076291.1"/>
    </source>
</evidence>
<gene>
    <name evidence="1" type="ORF">K9B37_08310</name>
</gene>